<protein>
    <submittedName>
        <fullName evidence="1">Uncharacterized protein</fullName>
    </submittedName>
</protein>
<dbReference type="EMBL" id="VXIV02003370">
    <property type="protein sequence ID" value="KAF6017653.1"/>
    <property type="molecule type" value="Genomic_DNA"/>
</dbReference>
<dbReference type="Proteomes" id="UP000593567">
    <property type="component" value="Unassembled WGS sequence"/>
</dbReference>
<proteinExistence type="predicted"/>
<comment type="caution">
    <text evidence="1">The sequence shown here is derived from an EMBL/GenBank/DDBJ whole genome shotgun (WGS) entry which is preliminary data.</text>
</comment>
<gene>
    <name evidence="1" type="ORF">EB796_024035</name>
</gene>
<evidence type="ECO:0000313" key="1">
    <source>
        <dbReference type="EMBL" id="KAF6017653.1"/>
    </source>
</evidence>
<organism evidence="1 2">
    <name type="scientific">Bugula neritina</name>
    <name type="common">Brown bryozoan</name>
    <name type="synonym">Sertularia neritina</name>
    <dbReference type="NCBI Taxonomy" id="10212"/>
    <lineage>
        <taxon>Eukaryota</taxon>
        <taxon>Metazoa</taxon>
        <taxon>Spiralia</taxon>
        <taxon>Lophotrochozoa</taxon>
        <taxon>Bryozoa</taxon>
        <taxon>Gymnolaemata</taxon>
        <taxon>Cheilostomatida</taxon>
        <taxon>Flustrina</taxon>
        <taxon>Buguloidea</taxon>
        <taxon>Bugulidae</taxon>
        <taxon>Bugula</taxon>
    </lineage>
</organism>
<accession>A0A7J7IUQ6</accession>
<keyword evidence="2" id="KW-1185">Reference proteome</keyword>
<evidence type="ECO:0000313" key="2">
    <source>
        <dbReference type="Proteomes" id="UP000593567"/>
    </source>
</evidence>
<sequence>MPVNKGASPAGRTASKTHPNLLALFCHAAEEMVGQRVLPATIKKIRPLQHLVQPGDTVSTLQFQLTTRRRETTFTFNTSKEEG</sequence>
<name>A0A7J7IUQ6_BUGNE</name>
<reference evidence="1" key="1">
    <citation type="submission" date="2020-06" db="EMBL/GenBank/DDBJ databases">
        <title>Draft genome of Bugula neritina, a colonial animal packing powerful symbionts and potential medicines.</title>
        <authorList>
            <person name="Rayko M."/>
        </authorList>
    </citation>
    <scope>NUCLEOTIDE SEQUENCE [LARGE SCALE GENOMIC DNA]</scope>
    <source>
        <strain evidence="1">Kwan_BN1</strain>
    </source>
</reference>
<dbReference type="AlphaFoldDB" id="A0A7J7IUQ6"/>